<evidence type="ECO:0000313" key="2">
    <source>
        <dbReference type="EMBL" id="TCT15575.1"/>
    </source>
</evidence>
<sequence>MTHIIMAIIPVVILVILNLQAKKPIYIVTLTVFQVIYSISIFMYLIFKLGVIILDVMFKTQLSKNYTFFDPSAERKKKLQQREEQLATADFNARRLGFDDAEEAENLGVWTGTRKPD</sequence>
<keyword evidence="1" id="KW-0812">Transmembrane</keyword>
<accession>A0A4R3MMT5</accession>
<name>A0A4R3MMT5_9FIRM</name>
<keyword evidence="3" id="KW-1185">Reference proteome</keyword>
<feature type="transmembrane region" description="Helical" evidence="1">
    <location>
        <begin position="31"/>
        <end position="54"/>
    </location>
</feature>
<evidence type="ECO:0000256" key="1">
    <source>
        <dbReference type="SAM" id="Phobius"/>
    </source>
</evidence>
<dbReference type="RefSeq" id="WP_132251384.1">
    <property type="nucleotide sequence ID" value="NZ_SMAL01000003.1"/>
</dbReference>
<dbReference type="EMBL" id="SMAL01000003">
    <property type="protein sequence ID" value="TCT15575.1"/>
    <property type="molecule type" value="Genomic_DNA"/>
</dbReference>
<protein>
    <submittedName>
        <fullName evidence="2">Uncharacterized protein</fullName>
    </submittedName>
</protein>
<dbReference type="AlphaFoldDB" id="A0A4R3MMT5"/>
<keyword evidence="1" id="KW-0472">Membrane</keyword>
<organism evidence="2 3">
    <name type="scientific">Natranaerovirga pectinivora</name>
    <dbReference type="NCBI Taxonomy" id="682400"/>
    <lineage>
        <taxon>Bacteria</taxon>
        <taxon>Bacillati</taxon>
        <taxon>Bacillota</taxon>
        <taxon>Clostridia</taxon>
        <taxon>Lachnospirales</taxon>
        <taxon>Natranaerovirgaceae</taxon>
        <taxon>Natranaerovirga</taxon>
    </lineage>
</organism>
<proteinExistence type="predicted"/>
<gene>
    <name evidence="2" type="ORF">EDC18_103281</name>
</gene>
<keyword evidence="1" id="KW-1133">Transmembrane helix</keyword>
<dbReference type="Proteomes" id="UP000294902">
    <property type="component" value="Unassembled WGS sequence"/>
</dbReference>
<comment type="caution">
    <text evidence="2">The sequence shown here is derived from an EMBL/GenBank/DDBJ whole genome shotgun (WGS) entry which is preliminary data.</text>
</comment>
<reference evidence="2 3" key="1">
    <citation type="submission" date="2019-03" db="EMBL/GenBank/DDBJ databases">
        <title>Genomic Encyclopedia of Type Strains, Phase IV (KMG-IV): sequencing the most valuable type-strain genomes for metagenomic binning, comparative biology and taxonomic classification.</title>
        <authorList>
            <person name="Goeker M."/>
        </authorList>
    </citation>
    <scope>NUCLEOTIDE SEQUENCE [LARGE SCALE GENOMIC DNA]</scope>
    <source>
        <strain evidence="2 3">DSM 24629</strain>
    </source>
</reference>
<evidence type="ECO:0000313" key="3">
    <source>
        <dbReference type="Proteomes" id="UP000294902"/>
    </source>
</evidence>